<dbReference type="InterPro" id="IPR011006">
    <property type="entry name" value="CheY-like_superfamily"/>
</dbReference>
<dbReference type="PANTHER" id="PTHR43280:SF2">
    <property type="entry name" value="HTH-TYPE TRANSCRIPTIONAL REGULATOR EXSA"/>
    <property type="match status" value="1"/>
</dbReference>
<feature type="domain" description="Response regulatory" evidence="6">
    <location>
        <begin position="2"/>
        <end position="119"/>
    </location>
</feature>
<dbReference type="SMART" id="SM00342">
    <property type="entry name" value="HTH_ARAC"/>
    <property type="match status" value="1"/>
</dbReference>
<dbReference type="EMBL" id="CP089291">
    <property type="protein sequence ID" value="UOF92708.1"/>
    <property type="molecule type" value="Genomic_DNA"/>
</dbReference>
<dbReference type="InterPro" id="IPR001789">
    <property type="entry name" value="Sig_transdc_resp-reg_receiver"/>
</dbReference>
<keyword evidence="3" id="KW-0804">Transcription</keyword>
<dbReference type="SMART" id="SM00448">
    <property type="entry name" value="REC"/>
    <property type="match status" value="1"/>
</dbReference>
<evidence type="ECO:0000256" key="4">
    <source>
        <dbReference type="PROSITE-ProRule" id="PRU00169"/>
    </source>
</evidence>
<accession>A0ABY4CQP2</accession>
<dbReference type="PROSITE" id="PS01124">
    <property type="entry name" value="HTH_ARAC_FAMILY_2"/>
    <property type="match status" value="1"/>
</dbReference>
<evidence type="ECO:0000256" key="2">
    <source>
        <dbReference type="ARBA" id="ARBA00023125"/>
    </source>
</evidence>
<evidence type="ECO:0000259" key="5">
    <source>
        <dbReference type="PROSITE" id="PS01124"/>
    </source>
</evidence>
<feature type="modified residue" description="4-aspartylphosphate" evidence="4">
    <location>
        <position position="54"/>
    </location>
</feature>
<dbReference type="InterPro" id="IPR018060">
    <property type="entry name" value="HTH_AraC"/>
</dbReference>
<dbReference type="RefSeq" id="WP_347439378.1">
    <property type="nucleotide sequence ID" value="NZ_CP089291.1"/>
</dbReference>
<dbReference type="SUPFAM" id="SSF46689">
    <property type="entry name" value="Homeodomain-like"/>
    <property type="match status" value="2"/>
</dbReference>
<dbReference type="SUPFAM" id="SSF52172">
    <property type="entry name" value="CheY-like"/>
    <property type="match status" value="1"/>
</dbReference>
<name>A0ABY4CQP2_9BACL</name>
<gene>
    <name evidence="7" type="ORF">LSG31_11395</name>
</gene>
<keyword evidence="8" id="KW-1185">Reference proteome</keyword>
<keyword evidence="2" id="KW-0238">DNA-binding</keyword>
<evidence type="ECO:0000256" key="1">
    <source>
        <dbReference type="ARBA" id="ARBA00023015"/>
    </source>
</evidence>
<evidence type="ECO:0000313" key="8">
    <source>
        <dbReference type="Proteomes" id="UP000830167"/>
    </source>
</evidence>
<dbReference type="PROSITE" id="PS50110">
    <property type="entry name" value="RESPONSE_REGULATORY"/>
    <property type="match status" value="1"/>
</dbReference>
<dbReference type="Proteomes" id="UP000830167">
    <property type="component" value="Chromosome"/>
</dbReference>
<proteinExistence type="predicted"/>
<sequence>MRILIADDEMLVRLSLKSMIEELSGDFSVIGEAANGEETIELVKTLKPDIVFVDVRMPKYNGLEAMKAAKQCSPSTKWIILTGYSEFAYAQEAIHLGACNYLLKPVGMEELGHTLDRLSEQYIQESEFQNKQFENTIHSLFHGLSIHQATNGFGQKTGRSEHVFPILFLFDSHYGKEQMKEQISAFADQILGSIRTYCGYRIKIALLPFQDRELVFVCSFETSQKESEKISEKIRTITEQVLRILDSHAEQNTGFSITAVKDKPAASLDQFVTQFHDIKKVAPLRTVFGQNKMWAYQELKPFTKEPDLLNICETFIQLSESFSEKSFLKYSKTLVELEKTVPGFRLPPKFKDNINRFLRSTLACHLPDDRNISEWLNLLQTHGEQYLLQDRQDSPQTDMISQILDYIDQNYMHEIGIADIAAKLQLTPNYLSTLFHKKTGSTFVKYITRIRLAKAKELLCNTNMPIQQVAEQVGYFSTRHFTKLFTENVGCYPSEYRKQLKCADISIH</sequence>
<feature type="domain" description="HTH araC/xylS-type" evidence="5">
    <location>
        <begin position="401"/>
        <end position="499"/>
    </location>
</feature>
<dbReference type="Pfam" id="PF12833">
    <property type="entry name" value="HTH_18"/>
    <property type="match status" value="1"/>
</dbReference>
<dbReference type="CDD" id="cd17536">
    <property type="entry name" value="REC_YesN-like"/>
    <property type="match status" value="1"/>
</dbReference>
<dbReference type="InterPro" id="IPR009057">
    <property type="entry name" value="Homeodomain-like_sf"/>
</dbReference>
<dbReference type="Gene3D" id="1.10.10.60">
    <property type="entry name" value="Homeodomain-like"/>
    <property type="match status" value="2"/>
</dbReference>
<protein>
    <submittedName>
        <fullName evidence="7">Response regulator</fullName>
    </submittedName>
</protein>
<organism evidence="7 8">
    <name type="scientific">Fodinisporobacter ferrooxydans</name>
    <dbReference type="NCBI Taxonomy" id="2901836"/>
    <lineage>
        <taxon>Bacteria</taxon>
        <taxon>Bacillati</taxon>
        <taxon>Bacillota</taxon>
        <taxon>Bacilli</taxon>
        <taxon>Bacillales</taxon>
        <taxon>Alicyclobacillaceae</taxon>
        <taxon>Fodinisporobacter</taxon>
    </lineage>
</organism>
<evidence type="ECO:0000256" key="3">
    <source>
        <dbReference type="ARBA" id="ARBA00023163"/>
    </source>
</evidence>
<keyword evidence="4" id="KW-0597">Phosphoprotein</keyword>
<evidence type="ECO:0000313" key="7">
    <source>
        <dbReference type="EMBL" id="UOF92708.1"/>
    </source>
</evidence>
<keyword evidence="1" id="KW-0805">Transcription regulation</keyword>
<reference evidence="7" key="1">
    <citation type="submission" date="2021-12" db="EMBL/GenBank/DDBJ databases">
        <title>Alicyclobacillaceae gen. nov., sp. nov., isolated from chalcocite enrichment system.</title>
        <authorList>
            <person name="Jiang Z."/>
        </authorList>
    </citation>
    <scope>NUCLEOTIDE SEQUENCE</scope>
    <source>
        <strain evidence="7">MYW30-H2</strain>
    </source>
</reference>
<dbReference type="Pfam" id="PF00072">
    <property type="entry name" value="Response_reg"/>
    <property type="match status" value="1"/>
</dbReference>
<dbReference type="PANTHER" id="PTHR43280">
    <property type="entry name" value="ARAC-FAMILY TRANSCRIPTIONAL REGULATOR"/>
    <property type="match status" value="1"/>
</dbReference>
<evidence type="ECO:0000259" key="6">
    <source>
        <dbReference type="PROSITE" id="PS50110"/>
    </source>
</evidence>
<dbReference type="Gene3D" id="3.40.50.2300">
    <property type="match status" value="1"/>
</dbReference>